<feature type="domain" description="DUF7950" evidence="2">
    <location>
        <begin position="155"/>
        <end position="278"/>
    </location>
</feature>
<name>A0AAP0NXJ9_9MAGN</name>
<dbReference type="AlphaFoldDB" id="A0AAP0NXJ9"/>
<proteinExistence type="predicted"/>
<keyword evidence="4" id="KW-1185">Reference proteome</keyword>
<organism evidence="3 4">
    <name type="scientific">Stephania cephalantha</name>
    <dbReference type="NCBI Taxonomy" id="152367"/>
    <lineage>
        <taxon>Eukaryota</taxon>
        <taxon>Viridiplantae</taxon>
        <taxon>Streptophyta</taxon>
        <taxon>Embryophyta</taxon>
        <taxon>Tracheophyta</taxon>
        <taxon>Spermatophyta</taxon>
        <taxon>Magnoliopsida</taxon>
        <taxon>Ranunculales</taxon>
        <taxon>Menispermaceae</taxon>
        <taxon>Menispermoideae</taxon>
        <taxon>Cissampelideae</taxon>
        <taxon>Stephania</taxon>
    </lineage>
</organism>
<evidence type="ECO:0000313" key="3">
    <source>
        <dbReference type="EMBL" id="KAK9120011.1"/>
    </source>
</evidence>
<comment type="caution">
    <text evidence="3">The sequence shown here is derived from an EMBL/GenBank/DDBJ whole genome shotgun (WGS) entry which is preliminary data.</text>
</comment>
<sequence length="281" mass="30928">MDGRGGCCIARTYTGGIYDASKIDRIMLRFRPIAPKPAAGGPVSDEKTVLSNACKAGRAKRKYVRDGSKKSCQSGRKKKRNDGCVLDESEVKVVTLPLLPEKPVEKDTPTSRSPSAESEDLTVGSPWRMSTTTTNTTTQHDYGVILCGPGERTVVIVVECVTDVCAGGGGGGAEERRMISTLERDTCPGFVSDGWDRVGWTNEAFREMVMMREEGYDQMVWLVVKDRLPVTCQAFTCRVRVLYTWRKERHSVTVPCDVWRINGAGGLAWRLDVKAALSLGR</sequence>
<dbReference type="PANTHER" id="PTHR33595">
    <property type="entry name" value="VON WILLEBRAND FACTOR A DOMAIN PROTEIN"/>
    <property type="match status" value="1"/>
</dbReference>
<evidence type="ECO:0000259" key="2">
    <source>
        <dbReference type="Pfam" id="PF25821"/>
    </source>
</evidence>
<protein>
    <recommendedName>
        <fullName evidence="2">DUF7950 domain-containing protein</fullName>
    </recommendedName>
</protein>
<reference evidence="3 4" key="1">
    <citation type="submission" date="2024-01" db="EMBL/GenBank/DDBJ databases">
        <title>Genome assemblies of Stephania.</title>
        <authorList>
            <person name="Yang L."/>
        </authorList>
    </citation>
    <scope>NUCLEOTIDE SEQUENCE [LARGE SCALE GENOMIC DNA]</scope>
    <source>
        <strain evidence="3">JXDWG</strain>
        <tissue evidence="3">Leaf</tissue>
    </source>
</reference>
<evidence type="ECO:0000313" key="4">
    <source>
        <dbReference type="Proteomes" id="UP001419268"/>
    </source>
</evidence>
<dbReference type="Proteomes" id="UP001419268">
    <property type="component" value="Unassembled WGS sequence"/>
</dbReference>
<feature type="region of interest" description="Disordered" evidence="1">
    <location>
        <begin position="97"/>
        <end position="135"/>
    </location>
</feature>
<evidence type="ECO:0000256" key="1">
    <source>
        <dbReference type="SAM" id="MobiDB-lite"/>
    </source>
</evidence>
<dbReference type="Pfam" id="PF25821">
    <property type="entry name" value="DUF7950"/>
    <property type="match status" value="1"/>
</dbReference>
<dbReference type="PANTHER" id="PTHR33595:SF7">
    <property type="entry name" value="OS12G0242500 PROTEIN"/>
    <property type="match status" value="1"/>
</dbReference>
<gene>
    <name evidence="3" type="ORF">Scep_018104</name>
</gene>
<accession>A0AAP0NXJ9</accession>
<dbReference type="EMBL" id="JBBNAG010000007">
    <property type="protein sequence ID" value="KAK9120011.1"/>
    <property type="molecule type" value="Genomic_DNA"/>
</dbReference>
<feature type="region of interest" description="Disordered" evidence="1">
    <location>
        <begin position="56"/>
        <end position="80"/>
    </location>
</feature>
<dbReference type="InterPro" id="IPR057710">
    <property type="entry name" value="DUF7950"/>
</dbReference>